<comment type="caution">
    <text evidence="5">The sequence shown here is derived from an EMBL/GenBank/DDBJ whole genome shotgun (WGS) entry which is preliminary data.</text>
</comment>
<keyword evidence="6" id="KW-1185">Reference proteome</keyword>
<dbReference type="OrthoDB" id="2320933at2759"/>
<feature type="non-terminal residue" evidence="5">
    <location>
        <position position="100"/>
    </location>
</feature>
<dbReference type="PANTHER" id="PTHR47961">
    <property type="entry name" value="DNA POLYMERASE THETA, PUTATIVE (AFU_ORTHOLOGUE AFUA_1G05260)-RELATED"/>
    <property type="match status" value="1"/>
</dbReference>
<evidence type="ECO:0000256" key="3">
    <source>
        <dbReference type="ARBA" id="ARBA00022806"/>
    </source>
</evidence>
<dbReference type="AlphaFoldDB" id="A0A814I6H6"/>
<dbReference type="PANTHER" id="PTHR47961:SF6">
    <property type="entry name" value="DNA-DIRECTED DNA POLYMERASE"/>
    <property type="match status" value="1"/>
</dbReference>
<evidence type="ECO:0000256" key="1">
    <source>
        <dbReference type="ARBA" id="ARBA00022741"/>
    </source>
</evidence>
<dbReference type="GO" id="GO:0005524">
    <property type="term" value="F:ATP binding"/>
    <property type="evidence" value="ECO:0007669"/>
    <property type="project" value="UniProtKB-KW"/>
</dbReference>
<proteinExistence type="predicted"/>
<organism evidence="5 6">
    <name type="scientific">Brachionus calyciflorus</name>
    <dbReference type="NCBI Taxonomy" id="104777"/>
    <lineage>
        <taxon>Eukaryota</taxon>
        <taxon>Metazoa</taxon>
        <taxon>Spiralia</taxon>
        <taxon>Gnathifera</taxon>
        <taxon>Rotifera</taxon>
        <taxon>Eurotatoria</taxon>
        <taxon>Monogononta</taxon>
        <taxon>Pseudotrocha</taxon>
        <taxon>Ploima</taxon>
        <taxon>Brachionidae</taxon>
        <taxon>Brachionus</taxon>
    </lineage>
</organism>
<keyword evidence="4" id="KW-0067">ATP-binding</keyword>
<dbReference type="EMBL" id="CAJNOC010004362">
    <property type="protein sequence ID" value="CAF1018773.1"/>
    <property type="molecule type" value="Genomic_DNA"/>
</dbReference>
<reference evidence="5" key="1">
    <citation type="submission" date="2021-02" db="EMBL/GenBank/DDBJ databases">
        <authorList>
            <person name="Nowell W R."/>
        </authorList>
    </citation>
    <scope>NUCLEOTIDE SEQUENCE</scope>
    <source>
        <strain evidence="5">Ploen Becks lab</strain>
    </source>
</reference>
<evidence type="ECO:0000256" key="2">
    <source>
        <dbReference type="ARBA" id="ARBA00022801"/>
    </source>
</evidence>
<gene>
    <name evidence="5" type="ORF">OXX778_LOCUS17269</name>
</gene>
<dbReference type="InterPro" id="IPR050474">
    <property type="entry name" value="Hel308_SKI2-like"/>
</dbReference>
<dbReference type="GO" id="GO:0016787">
    <property type="term" value="F:hydrolase activity"/>
    <property type="evidence" value="ECO:0007669"/>
    <property type="project" value="UniProtKB-KW"/>
</dbReference>
<protein>
    <submittedName>
        <fullName evidence="5">Uncharacterized protein</fullName>
    </submittedName>
</protein>
<name>A0A814I6H6_9BILA</name>
<evidence type="ECO:0000313" key="6">
    <source>
        <dbReference type="Proteomes" id="UP000663879"/>
    </source>
</evidence>
<accession>A0A814I6H6</accession>
<dbReference type="Gene3D" id="3.40.50.300">
    <property type="entry name" value="P-loop containing nucleotide triphosphate hydrolases"/>
    <property type="match status" value="2"/>
</dbReference>
<evidence type="ECO:0000313" key="5">
    <source>
        <dbReference type="EMBL" id="CAF1018773.1"/>
    </source>
</evidence>
<keyword evidence="2" id="KW-0378">Hydrolase</keyword>
<evidence type="ECO:0000256" key="4">
    <source>
        <dbReference type="ARBA" id="ARBA00022840"/>
    </source>
</evidence>
<dbReference type="InterPro" id="IPR027417">
    <property type="entry name" value="P-loop_NTPase"/>
</dbReference>
<dbReference type="GO" id="GO:0004386">
    <property type="term" value="F:helicase activity"/>
    <property type="evidence" value="ECO:0007669"/>
    <property type="project" value="UniProtKB-KW"/>
</dbReference>
<sequence>MMNGLPIQIVATTATLENKQELAQFLNAHLYERNFRPVELKEYVKIDRQIFEVDKAKIQNGSFDPENDNIFKLTREIDMSYYSNQLKKDDEDGLVALVTE</sequence>
<keyword evidence="1" id="KW-0547">Nucleotide-binding</keyword>
<dbReference type="Proteomes" id="UP000663879">
    <property type="component" value="Unassembled WGS sequence"/>
</dbReference>
<keyword evidence="3" id="KW-0347">Helicase</keyword>